<dbReference type="Proteomes" id="UP000243661">
    <property type="component" value="Unassembled WGS sequence"/>
</dbReference>
<keyword evidence="4" id="KW-0408">Iron</keyword>
<evidence type="ECO:0000256" key="7">
    <source>
        <dbReference type="SAM" id="SignalP"/>
    </source>
</evidence>
<feature type="chain" id="PRO_5008692884" evidence="7">
    <location>
        <begin position="21"/>
        <end position="316"/>
    </location>
</feature>
<feature type="signal peptide" evidence="7">
    <location>
        <begin position="1"/>
        <end position="20"/>
    </location>
</feature>
<keyword evidence="3" id="KW-0813">Transport</keyword>
<dbReference type="GO" id="GO:0030288">
    <property type="term" value="C:outer membrane-bounded periplasmic space"/>
    <property type="evidence" value="ECO:0007669"/>
    <property type="project" value="TreeGrafter"/>
</dbReference>
<evidence type="ECO:0000256" key="3">
    <source>
        <dbReference type="ARBA" id="ARBA00022448"/>
    </source>
</evidence>
<dbReference type="PROSITE" id="PS51257">
    <property type="entry name" value="PROKAR_LIPOPROTEIN"/>
    <property type="match status" value="1"/>
</dbReference>
<dbReference type="InterPro" id="IPR051313">
    <property type="entry name" value="Bact_iron-sidero_bind"/>
</dbReference>
<gene>
    <name evidence="9" type="ORF">GA0116959_11644</name>
</gene>
<dbReference type="SUPFAM" id="SSF53807">
    <property type="entry name" value="Helical backbone' metal receptor"/>
    <property type="match status" value="1"/>
</dbReference>
<dbReference type="PANTHER" id="PTHR30532">
    <property type="entry name" value="IRON III DICITRATE-BINDING PERIPLASMIC PROTEIN"/>
    <property type="match status" value="1"/>
</dbReference>
<organism evidence="9 10">
    <name type="scientific">Acinetobacter albensis</name>
    <dbReference type="NCBI Taxonomy" id="1673609"/>
    <lineage>
        <taxon>Bacteria</taxon>
        <taxon>Pseudomonadati</taxon>
        <taxon>Pseudomonadota</taxon>
        <taxon>Gammaproteobacteria</taxon>
        <taxon>Moraxellales</taxon>
        <taxon>Moraxellaceae</taxon>
        <taxon>Acinetobacter</taxon>
    </lineage>
</organism>
<dbReference type="PANTHER" id="PTHR30532:SF28">
    <property type="entry name" value="PETROBACTIN-BINDING PROTEIN YCLQ"/>
    <property type="match status" value="1"/>
</dbReference>
<evidence type="ECO:0000256" key="6">
    <source>
        <dbReference type="SAM" id="Coils"/>
    </source>
</evidence>
<comment type="similarity">
    <text evidence="2">Belongs to the bacterial solute-binding protein 8 family.</text>
</comment>
<dbReference type="PROSITE" id="PS50983">
    <property type="entry name" value="FE_B12_PBP"/>
    <property type="match status" value="1"/>
</dbReference>
<keyword evidence="4" id="KW-0406">Ion transport</keyword>
<dbReference type="RefSeq" id="WP_092721030.1">
    <property type="nucleotide sequence ID" value="NZ_FMBK01000016.1"/>
</dbReference>
<accession>A0A1C4GYI9</accession>
<proteinExistence type="inferred from homology"/>
<evidence type="ECO:0000256" key="5">
    <source>
        <dbReference type="ARBA" id="ARBA00022729"/>
    </source>
</evidence>
<protein>
    <submittedName>
        <fullName evidence="9">Iron complex transport system substrate-binding protein</fullName>
    </submittedName>
</protein>
<dbReference type="GO" id="GO:1901678">
    <property type="term" value="P:iron coordination entity transport"/>
    <property type="evidence" value="ECO:0007669"/>
    <property type="project" value="UniProtKB-ARBA"/>
</dbReference>
<sequence>MFLKKTLIALAFASVLVGCSQQNTTSASQSQSAASTEMQTFSSKAGEISIPKELSRITVLDTNSLNTIQELGASDKIVALPRGTPLPKALSRFSKDQYIDVGTAKEPNLEKIASSKPQLIIMSARMENLIDQIKGIAPTYFNQLDYKDRVNSFKQQTLNIAEMVGKKAEAEQQLAILDQQIATLREKTKNKTALVILVNNNKLSAYGVGSRFGLIHDLYGFSPADPAIKVGTHGMSVSHEFISEKNPDYLFVIDRNAAITDGDGGTKKVLDNNLINQTNAAKNGNIVFLDSSTWYLMNESLGGMKAMVKEVSAAVE</sequence>
<keyword evidence="4" id="KW-0410">Iron transport</keyword>
<name>A0A1C4GYI9_9GAMM</name>
<dbReference type="CDD" id="cd01140">
    <property type="entry name" value="FatB"/>
    <property type="match status" value="1"/>
</dbReference>
<reference evidence="9 10" key="1">
    <citation type="submission" date="2016-08" db="EMBL/GenBank/DDBJ databases">
        <authorList>
            <person name="Seilhamer J.J."/>
        </authorList>
    </citation>
    <scope>NUCLEOTIDE SEQUENCE [LARGE SCALE GENOMIC DNA]</scope>
    <source>
        <strain evidence="9 10">ANC 4874</strain>
    </source>
</reference>
<feature type="domain" description="Fe/B12 periplasmic-binding" evidence="8">
    <location>
        <begin position="56"/>
        <end position="316"/>
    </location>
</feature>
<dbReference type="Pfam" id="PF01497">
    <property type="entry name" value="Peripla_BP_2"/>
    <property type="match status" value="1"/>
</dbReference>
<evidence type="ECO:0000313" key="10">
    <source>
        <dbReference type="Proteomes" id="UP000243661"/>
    </source>
</evidence>
<keyword evidence="6" id="KW-0175">Coiled coil</keyword>
<comment type="subcellular location">
    <subcellularLocation>
        <location evidence="1">Cell envelope</location>
    </subcellularLocation>
</comment>
<keyword evidence="5 7" id="KW-0732">Signal</keyword>
<evidence type="ECO:0000313" key="9">
    <source>
        <dbReference type="EMBL" id="SCC73189.1"/>
    </source>
</evidence>
<evidence type="ECO:0000256" key="2">
    <source>
        <dbReference type="ARBA" id="ARBA00008814"/>
    </source>
</evidence>
<evidence type="ECO:0000256" key="1">
    <source>
        <dbReference type="ARBA" id="ARBA00004196"/>
    </source>
</evidence>
<evidence type="ECO:0000259" key="8">
    <source>
        <dbReference type="PROSITE" id="PS50983"/>
    </source>
</evidence>
<evidence type="ECO:0000256" key="4">
    <source>
        <dbReference type="ARBA" id="ARBA00022496"/>
    </source>
</evidence>
<dbReference type="InterPro" id="IPR033870">
    <property type="entry name" value="FatB"/>
</dbReference>
<feature type="coiled-coil region" evidence="6">
    <location>
        <begin position="160"/>
        <end position="187"/>
    </location>
</feature>
<dbReference type="AlphaFoldDB" id="A0A1C4GYI9"/>
<dbReference type="OrthoDB" id="63946at2"/>
<dbReference type="EMBL" id="FMBK01000016">
    <property type="protein sequence ID" value="SCC73189.1"/>
    <property type="molecule type" value="Genomic_DNA"/>
</dbReference>
<dbReference type="InterPro" id="IPR002491">
    <property type="entry name" value="ABC_transptr_periplasmic_BD"/>
</dbReference>
<dbReference type="Gene3D" id="3.40.50.1980">
    <property type="entry name" value="Nitrogenase molybdenum iron protein domain"/>
    <property type="match status" value="2"/>
</dbReference>